<gene>
    <name evidence="1" type="ORF">RDI58_017512</name>
</gene>
<name>A0AAN8TG82_SOLBU</name>
<keyword evidence="2" id="KW-1185">Reference proteome</keyword>
<dbReference type="EMBL" id="JBANQN010000007">
    <property type="protein sequence ID" value="KAK6784058.1"/>
    <property type="molecule type" value="Genomic_DNA"/>
</dbReference>
<dbReference type="AlphaFoldDB" id="A0AAN8TG82"/>
<protein>
    <submittedName>
        <fullName evidence="1">Uncharacterized protein</fullName>
    </submittedName>
</protein>
<reference evidence="1 2" key="1">
    <citation type="submission" date="2024-02" db="EMBL/GenBank/DDBJ databases">
        <title>de novo genome assembly of Solanum bulbocastanum strain 11H21.</title>
        <authorList>
            <person name="Hosaka A.J."/>
        </authorList>
    </citation>
    <scope>NUCLEOTIDE SEQUENCE [LARGE SCALE GENOMIC DNA]</scope>
    <source>
        <tissue evidence="1">Young leaves</tissue>
    </source>
</reference>
<evidence type="ECO:0000313" key="1">
    <source>
        <dbReference type="EMBL" id="KAK6784058.1"/>
    </source>
</evidence>
<evidence type="ECO:0000313" key="2">
    <source>
        <dbReference type="Proteomes" id="UP001371456"/>
    </source>
</evidence>
<dbReference type="Proteomes" id="UP001371456">
    <property type="component" value="Unassembled WGS sequence"/>
</dbReference>
<proteinExistence type="predicted"/>
<accession>A0AAN8TG82</accession>
<organism evidence="1 2">
    <name type="scientific">Solanum bulbocastanum</name>
    <name type="common">Wild potato</name>
    <dbReference type="NCBI Taxonomy" id="147425"/>
    <lineage>
        <taxon>Eukaryota</taxon>
        <taxon>Viridiplantae</taxon>
        <taxon>Streptophyta</taxon>
        <taxon>Embryophyta</taxon>
        <taxon>Tracheophyta</taxon>
        <taxon>Spermatophyta</taxon>
        <taxon>Magnoliopsida</taxon>
        <taxon>eudicotyledons</taxon>
        <taxon>Gunneridae</taxon>
        <taxon>Pentapetalae</taxon>
        <taxon>asterids</taxon>
        <taxon>lamiids</taxon>
        <taxon>Solanales</taxon>
        <taxon>Solanaceae</taxon>
        <taxon>Solanoideae</taxon>
        <taxon>Solaneae</taxon>
        <taxon>Solanum</taxon>
    </lineage>
</organism>
<comment type="caution">
    <text evidence="1">The sequence shown here is derived from an EMBL/GenBank/DDBJ whole genome shotgun (WGS) entry which is preliminary data.</text>
</comment>
<sequence>MKHNSPSPDECELNKVFSANEEEVHDYEHFNAYVNSSYIEELVSDIIEVAWIYHKIVQFDTCSRDLVSYLSCPLEYFIDGTKLKLHVSFTMASK</sequence>